<reference evidence="3" key="2">
    <citation type="submission" date="2015-08" db="UniProtKB">
        <authorList>
            <consortium name="WormBaseParasite"/>
        </authorList>
    </citation>
    <scope>IDENTIFICATION</scope>
</reference>
<feature type="transmembrane region" description="Helical" evidence="1">
    <location>
        <begin position="7"/>
        <end position="29"/>
    </location>
</feature>
<dbReference type="Proteomes" id="UP000035680">
    <property type="component" value="Unassembled WGS sequence"/>
</dbReference>
<dbReference type="AlphaFoldDB" id="A0A0K0FZK7"/>
<feature type="transmembrane region" description="Helical" evidence="1">
    <location>
        <begin position="149"/>
        <end position="177"/>
    </location>
</feature>
<feature type="transmembrane region" description="Helical" evidence="1">
    <location>
        <begin position="184"/>
        <end position="205"/>
    </location>
</feature>
<keyword evidence="2" id="KW-1185">Reference proteome</keyword>
<organism evidence="2 3">
    <name type="scientific">Strongyloides venezuelensis</name>
    <name type="common">Threadworm</name>
    <dbReference type="NCBI Taxonomy" id="75913"/>
    <lineage>
        <taxon>Eukaryota</taxon>
        <taxon>Metazoa</taxon>
        <taxon>Ecdysozoa</taxon>
        <taxon>Nematoda</taxon>
        <taxon>Chromadorea</taxon>
        <taxon>Rhabditida</taxon>
        <taxon>Tylenchina</taxon>
        <taxon>Panagrolaimomorpha</taxon>
        <taxon>Strongyloidoidea</taxon>
        <taxon>Strongyloididae</taxon>
        <taxon>Strongyloides</taxon>
    </lineage>
</organism>
<sequence>MGSRCTSIFAVIISLFILIGAGVLFFFGFTDFKPESTKDLLKAHEANADISKLSIIDVEEFISKNKNISISITSMSGENLDSGSLYTYPKCFYIKESLKKLIKDKSKLSSYKPNINIGQSVKFHIKPSPSANSTIDFCGEHSELQRNNYIIIGAGVVALVILSLIIILTIFILCGFCSGSNIPLVVAVIGVIGFCSGTVSFGFFLHNTLNYYTLRGLKSADVAVEYGLPKQGNNIFYLFAGICVLFSNIVFVVMMFTAARQRKREIILSATHQFAPKIIH</sequence>
<dbReference type="WBParaSite" id="SVE_1788600.1">
    <property type="protein sequence ID" value="SVE_1788600.1"/>
    <property type="gene ID" value="SVE_1788600"/>
</dbReference>
<keyword evidence="1" id="KW-0812">Transmembrane</keyword>
<keyword evidence="1" id="KW-0472">Membrane</keyword>
<accession>A0A0K0FZK7</accession>
<protein>
    <submittedName>
        <fullName evidence="3">PF07786 family protein</fullName>
    </submittedName>
</protein>
<feature type="transmembrane region" description="Helical" evidence="1">
    <location>
        <begin position="235"/>
        <end position="259"/>
    </location>
</feature>
<proteinExistence type="predicted"/>
<name>A0A0K0FZK7_STRVS</name>
<evidence type="ECO:0000256" key="1">
    <source>
        <dbReference type="SAM" id="Phobius"/>
    </source>
</evidence>
<keyword evidence="1" id="KW-1133">Transmembrane helix</keyword>
<evidence type="ECO:0000313" key="3">
    <source>
        <dbReference type="WBParaSite" id="SVE_1788600.1"/>
    </source>
</evidence>
<reference evidence="2" key="1">
    <citation type="submission" date="2014-07" db="EMBL/GenBank/DDBJ databases">
        <authorList>
            <person name="Martin A.A"/>
            <person name="De Silva N."/>
        </authorList>
    </citation>
    <scope>NUCLEOTIDE SEQUENCE</scope>
</reference>
<evidence type="ECO:0000313" key="2">
    <source>
        <dbReference type="Proteomes" id="UP000035680"/>
    </source>
</evidence>